<feature type="region of interest" description="Disordered" evidence="5">
    <location>
        <begin position="310"/>
        <end position="339"/>
    </location>
</feature>
<dbReference type="GO" id="GO:0048471">
    <property type="term" value="C:perinuclear region of cytoplasm"/>
    <property type="evidence" value="ECO:0007669"/>
    <property type="project" value="TreeGrafter"/>
</dbReference>
<keyword evidence="8" id="KW-1185">Reference proteome</keyword>
<feature type="coiled-coil region" evidence="4">
    <location>
        <begin position="1401"/>
        <end position="1435"/>
    </location>
</feature>
<feature type="compositionally biased region" description="Basic and acidic residues" evidence="5">
    <location>
        <begin position="552"/>
        <end position="569"/>
    </location>
</feature>
<feature type="coiled-coil region" evidence="4">
    <location>
        <begin position="633"/>
        <end position="734"/>
    </location>
</feature>
<dbReference type="Gene3D" id="3.80.10.10">
    <property type="entry name" value="Ribonuclease Inhibitor"/>
    <property type="match status" value="1"/>
</dbReference>
<feature type="region of interest" description="Disordered" evidence="5">
    <location>
        <begin position="547"/>
        <end position="614"/>
    </location>
</feature>
<dbReference type="InterPro" id="IPR001611">
    <property type="entry name" value="Leu-rich_rpt"/>
</dbReference>
<dbReference type="GO" id="GO:0031267">
    <property type="term" value="F:small GTPase binding"/>
    <property type="evidence" value="ECO:0007669"/>
    <property type="project" value="TreeGrafter"/>
</dbReference>
<evidence type="ECO:0000256" key="3">
    <source>
        <dbReference type="ARBA" id="ARBA00022737"/>
    </source>
</evidence>
<sequence length="1957" mass="229366">MHKSIRFLNLIVSMWIPTLVETSILITQERNISLDRHKSVEQSAGQRSMDQSLAHLGIPANLSIFNQDELPSIREANYNGFKLKEDKQSLNIKRYVSPIKILPPPQNDSYIDYNNNNINHIEYLSTNIAGSEVNAAYSEHKPSIKINQSSSRNILNLRSQSVSSNMKNQSRLSRVQRLFDFEQERSKSRISKLLNQPIDVPSLNQSSFINDLTKKSSRINIRNLLEANEKTVVKSDVYIEDDEDRDQLSNLKGSLQLPQIMNPRNMQNLSSITRNYNQSSSISLAVSSRLNKESQATLIQKVKQIGKKSIPNFKSFQGDQSPREQILNPDQKKDHQLSRDISREQNAFKRQKMLFDLLDQAKDRNLGEKSIEALFNKKNLLQNARSRADMTPEMKKNFSVLKSENANSSIIKNITPTFPLQKDLNLFQTIQMENDEELKIKIADVIKSKNPLSQLLNYHDIEKMLDLEQAIYRNKMDGMNEVMNQKLDDVKLKYLDDDYLYKKFKEQIELKAKTKGRKISNNKQNSEFSYIKWPKLKDLFDHQGNQISKSGLKMDEEQAQKEQEEEMMKKLNQKVVSLSPQESLRKRKPTMVSNTSLEHGSNSEEDDYDQTSDGAQTLQNDQQYQSELKNIELKDLVQQQELLERKMKKLEQKRSRTSRKHLEKMKQQYDKLKQEYQDRIKQIKEQMTQEEEEYWNEQNQLKKQSLLGNLDNFLDQKKDEIQQLGEEIFKLENDSDDEYGIYQNFTNTQAHLLAKLKVKQEEQQSQKYRFIQKMLITNKSDVMKNIYDGIKDAQSKNGIKEFSTRLNTQVIQDATNNSGLNKVMDAAIKKQEFGKLIQEVYEKKEDIVFLKKKQRVINEETIEAENHTTGGEEEDLSKKSDEDQMDIEKELKKYEQDDFEKDEILEQQQLEYKLKQEQQLNMARKYLQFCKNEKVLPLPILNKIVDGILSLEDYKLNFGLCKALGSVLDDLGNLIHKIVLKNNGINDVCYSMILEGALQNPFIKSLHLKSNEFREESLNKLLDYFKNEKNPNLEEIVISNCKQKLSQTNQLLKALSDYSKLKVLALCQSKLDKESVLLLADIANGNTNLRELDLSWNEVTSHNMWELIQNIEFCRHIQYLNLSFNSFAGHKTQDLVQSLTNMIRRNRNLLHLDISYCGLRKDEVLQIMVACKKSRSLLAVHISGNLINDDTKKKIRDYMRPRRRVKDLYDQINNPDDEAETSDIPKATNSNIDLRAAIQYKLMRYQKQEAESVKQETAESNAKKGIPGERLIFSRILGHFEIPKSYKWQESTDCWLCEKYRYTVIVASKSLARQNFKKPISTKEKKIYSQKIKDAKHKWEESVLNDDFDQCWGSDNDEIYYEADNEQDRDLIYLNQQVASTFSRWKLKSLMPIQLFLNKLRKNQEDNVKNIQLEKSIYEKQIQDYKVKVKEKQQLKLQRQKELSSNPRNILKFDESGAPWYDKNTDDDQASLMNWVRDLDNLLPFKNQDNLVISMEKMIEFMHNTCLVYNTINIPLKDIYSFTTVVRPREELIKIRHKRVKEYKIERIFDKSNSMFKEYIEDNPKILKAAFQKDIDNSKLARFIKDIFEYRRVCDVLIEYTALIKDIFTYSIALSSFPSISWIDFTNLCTQWQIPDNKTCTMQTIDRVFIATNVELVEQEDNPDRDLCRFELYEIIVRMGGAKYKDSGQVDSWDEATRKIILKNLKPNTKFQGGQSFRDKYIWILPIDDLFRANIDYITKLYNKYTNTGKKWMDLDDCKECMSPLQISEASLKQCYAFSKMTIIDEMNQKDKYERMVICEFLDFICRCAYVKFIEDSHLSILEKVERVLDLLFKTIDCRRLQAVASEQQAHLKSLQEKLVQIESLGSDQTYAEPVRKLQEEIYQQLLVLRENIAQTIEVAIQNQSTLPVQQSEPAQQTAAVTQEEYNTIRDENVRLKYRVQHLLKTIIQIEAKQNQQ</sequence>
<dbReference type="GO" id="GO:0005096">
    <property type="term" value="F:GTPase activator activity"/>
    <property type="evidence" value="ECO:0007669"/>
    <property type="project" value="UniProtKB-KW"/>
</dbReference>
<dbReference type="EMBL" id="CCKQ01011299">
    <property type="protein sequence ID" value="CDW82841.1"/>
    <property type="molecule type" value="Genomic_DNA"/>
</dbReference>
<keyword evidence="4" id="KW-0175">Coiled coil</keyword>
<dbReference type="InterPro" id="IPR032675">
    <property type="entry name" value="LRR_dom_sf"/>
</dbReference>
<dbReference type="OrthoDB" id="8436363at2759"/>
<evidence type="ECO:0000256" key="1">
    <source>
        <dbReference type="ARBA" id="ARBA00022468"/>
    </source>
</evidence>
<protein>
    <recommendedName>
        <fullName evidence="9">Leucine rich repeat family protein</fullName>
    </recommendedName>
</protein>
<evidence type="ECO:0000313" key="7">
    <source>
        <dbReference type="EMBL" id="CDW82841.1"/>
    </source>
</evidence>
<evidence type="ECO:0000256" key="4">
    <source>
        <dbReference type="SAM" id="Coils"/>
    </source>
</evidence>
<dbReference type="SUPFAM" id="SSF52047">
    <property type="entry name" value="RNI-like"/>
    <property type="match status" value="1"/>
</dbReference>
<feature type="compositionally biased region" description="Basic and acidic residues" evidence="5">
    <location>
        <begin position="330"/>
        <end position="339"/>
    </location>
</feature>
<dbReference type="PANTHER" id="PTHR24113:SF12">
    <property type="entry name" value="RAN GTPASE-ACTIVATING PROTEIN 1"/>
    <property type="match status" value="1"/>
</dbReference>
<feature type="region of interest" description="Disordered" evidence="5">
    <location>
        <begin position="862"/>
        <end position="883"/>
    </location>
</feature>
<accession>A0A078ALT6</accession>
<name>A0A078ALT6_STYLE</name>
<evidence type="ECO:0000313" key="8">
    <source>
        <dbReference type="Proteomes" id="UP000039865"/>
    </source>
</evidence>
<dbReference type="GO" id="GO:0006913">
    <property type="term" value="P:nucleocytoplasmic transport"/>
    <property type="evidence" value="ECO:0007669"/>
    <property type="project" value="TreeGrafter"/>
</dbReference>
<reference evidence="7 8" key="1">
    <citation type="submission" date="2014-06" db="EMBL/GenBank/DDBJ databases">
        <authorList>
            <person name="Swart Estienne"/>
        </authorList>
    </citation>
    <scope>NUCLEOTIDE SEQUENCE [LARGE SCALE GENOMIC DNA]</scope>
    <source>
        <strain evidence="7 8">130c</strain>
    </source>
</reference>
<feature type="chain" id="PRO_5001729491" description="Leucine rich repeat family protein" evidence="6">
    <location>
        <begin position="23"/>
        <end position="1957"/>
    </location>
</feature>
<dbReference type="Proteomes" id="UP000039865">
    <property type="component" value="Unassembled WGS sequence"/>
</dbReference>
<dbReference type="InterPro" id="IPR027038">
    <property type="entry name" value="RanGap"/>
</dbReference>
<evidence type="ECO:0008006" key="9">
    <source>
        <dbReference type="Google" id="ProtNLM"/>
    </source>
</evidence>
<dbReference type="Pfam" id="PF13516">
    <property type="entry name" value="LRR_6"/>
    <property type="match status" value="1"/>
</dbReference>
<dbReference type="GO" id="GO:0005634">
    <property type="term" value="C:nucleus"/>
    <property type="evidence" value="ECO:0007669"/>
    <property type="project" value="TreeGrafter"/>
</dbReference>
<organism evidence="7 8">
    <name type="scientific">Stylonychia lemnae</name>
    <name type="common">Ciliate</name>
    <dbReference type="NCBI Taxonomy" id="5949"/>
    <lineage>
        <taxon>Eukaryota</taxon>
        <taxon>Sar</taxon>
        <taxon>Alveolata</taxon>
        <taxon>Ciliophora</taxon>
        <taxon>Intramacronucleata</taxon>
        <taxon>Spirotrichea</taxon>
        <taxon>Stichotrichia</taxon>
        <taxon>Sporadotrichida</taxon>
        <taxon>Oxytrichidae</taxon>
        <taxon>Stylonychinae</taxon>
        <taxon>Stylonychia</taxon>
    </lineage>
</organism>
<feature type="coiled-coil region" evidence="4">
    <location>
        <begin position="1838"/>
        <end position="1865"/>
    </location>
</feature>
<evidence type="ECO:0000256" key="2">
    <source>
        <dbReference type="ARBA" id="ARBA00022614"/>
    </source>
</evidence>
<gene>
    <name evidence="7" type="primary">Contig4279.g4587</name>
    <name evidence="7" type="ORF">STYLEM_11876</name>
</gene>
<proteinExistence type="predicted"/>
<evidence type="ECO:0000256" key="5">
    <source>
        <dbReference type="SAM" id="MobiDB-lite"/>
    </source>
</evidence>
<dbReference type="InParanoid" id="A0A078ALT6"/>
<keyword evidence="2" id="KW-0433">Leucine-rich repeat</keyword>
<feature type="signal peptide" evidence="6">
    <location>
        <begin position="1"/>
        <end position="22"/>
    </location>
</feature>
<dbReference type="GO" id="GO:0005829">
    <property type="term" value="C:cytosol"/>
    <property type="evidence" value="ECO:0007669"/>
    <property type="project" value="TreeGrafter"/>
</dbReference>
<feature type="compositionally biased region" description="Polar residues" evidence="5">
    <location>
        <begin position="591"/>
        <end position="600"/>
    </location>
</feature>
<keyword evidence="6" id="KW-0732">Signal</keyword>
<dbReference type="PANTHER" id="PTHR24113">
    <property type="entry name" value="RAN GTPASE-ACTIVATING PROTEIN 1"/>
    <property type="match status" value="1"/>
</dbReference>
<keyword evidence="3" id="KW-0677">Repeat</keyword>
<keyword evidence="1" id="KW-0343">GTPase activation</keyword>
<evidence type="ECO:0000256" key="6">
    <source>
        <dbReference type="SAM" id="SignalP"/>
    </source>
</evidence>